<dbReference type="InterPro" id="IPR011990">
    <property type="entry name" value="TPR-like_helical_dom_sf"/>
</dbReference>
<dbReference type="InterPro" id="IPR016032">
    <property type="entry name" value="Sig_transdc_resp-reg_C-effctor"/>
</dbReference>
<dbReference type="Gene3D" id="1.25.40.10">
    <property type="entry name" value="Tetratricopeptide repeat domain"/>
    <property type="match status" value="2"/>
</dbReference>
<dbReference type="InterPro" id="IPR036388">
    <property type="entry name" value="WH-like_DNA-bd_sf"/>
</dbReference>
<evidence type="ECO:0008006" key="5">
    <source>
        <dbReference type="Google" id="ProtNLM"/>
    </source>
</evidence>
<feature type="coiled-coil region" evidence="1">
    <location>
        <begin position="318"/>
        <end position="356"/>
    </location>
</feature>
<feature type="transmembrane region" description="Helical" evidence="2">
    <location>
        <begin position="357"/>
        <end position="376"/>
    </location>
</feature>
<dbReference type="RefSeq" id="WP_343854916.1">
    <property type="nucleotide sequence ID" value="NZ_BAAAFI010000049.1"/>
</dbReference>
<accession>A0ABP3YM19</accession>
<comment type="caution">
    <text evidence="3">The sequence shown here is derived from an EMBL/GenBank/DDBJ whole genome shotgun (WGS) entry which is preliminary data.</text>
</comment>
<evidence type="ECO:0000313" key="4">
    <source>
        <dbReference type="Proteomes" id="UP001500469"/>
    </source>
</evidence>
<dbReference type="SMART" id="SM00028">
    <property type="entry name" value="TPR"/>
    <property type="match status" value="3"/>
</dbReference>
<keyword evidence="1" id="KW-0175">Coiled coil</keyword>
<name>A0ABP3YM19_9BACT</name>
<evidence type="ECO:0000256" key="2">
    <source>
        <dbReference type="SAM" id="Phobius"/>
    </source>
</evidence>
<organism evidence="3 4">
    <name type="scientific">Algoriphagus jejuensis</name>
    <dbReference type="NCBI Taxonomy" id="419934"/>
    <lineage>
        <taxon>Bacteria</taxon>
        <taxon>Pseudomonadati</taxon>
        <taxon>Bacteroidota</taxon>
        <taxon>Cytophagia</taxon>
        <taxon>Cytophagales</taxon>
        <taxon>Cyclobacteriaceae</taxon>
        <taxon>Algoriphagus</taxon>
    </lineage>
</organism>
<proteinExistence type="predicted"/>
<protein>
    <recommendedName>
        <fullName evidence="5">Tetratricopeptide repeat protein</fullName>
    </recommendedName>
</protein>
<gene>
    <name evidence="3" type="ORF">GCM10009119_41420</name>
</gene>
<dbReference type="SUPFAM" id="SSF46894">
    <property type="entry name" value="C-terminal effector domain of the bipartite response regulators"/>
    <property type="match status" value="1"/>
</dbReference>
<keyword evidence="2" id="KW-1133">Transmembrane helix</keyword>
<dbReference type="InterPro" id="IPR019734">
    <property type="entry name" value="TPR_rpt"/>
</dbReference>
<dbReference type="EMBL" id="BAAAFI010000049">
    <property type="protein sequence ID" value="GAA0881172.1"/>
    <property type="molecule type" value="Genomic_DNA"/>
</dbReference>
<keyword evidence="4" id="KW-1185">Reference proteome</keyword>
<sequence>MPNCYRLSLLFSLLFLPKESPAQQDLLKLHTIDPETSYFEDSLLAKQSDEQLQALRLSHRQKLEKGDTLGAIRDLNALSSLYTNRVDYAKSYDGYWQALLLADKIGDEGSKADSYKGLAILYSLFERREEALNYYLQSLSVSKDLLAKGELDSLALRENYYPLAVHFKYQGDFDQAKAYLDSCESIQAHKTNSLFTQAERAHILGLEGDPKKAGERLILIESPIKKFQPDYLVIFYNYLADIYFISEDLNKSEETYLLAVRAAFQHQSHLNFVPDIYEKLALVLEQSGKPADANHYLKLANNINRSLYSSRSPNNHYLLEIKDEFRQQQQKAQQLAREQELTNLQQRNEISQLQNTLLIIGLGFLLSLGFFLFKYWRAKHRAERIQAEQQRRMELDKAKEIVAVKNQELTGTTLKMVAKDELIDQIKGQLKSMQAEPHGKELGKLIKTIDINKDQSWLDFENRFLALNEGFYERIQQLHPELKAYDLKVCALIKLDFSGKEMARLLGISPESANTSRYRLRKKLGLKKEDNLGEYIMKITSS</sequence>
<dbReference type="Proteomes" id="UP001500469">
    <property type="component" value="Unassembled WGS sequence"/>
</dbReference>
<dbReference type="Gene3D" id="1.10.10.10">
    <property type="entry name" value="Winged helix-like DNA-binding domain superfamily/Winged helix DNA-binding domain"/>
    <property type="match status" value="1"/>
</dbReference>
<dbReference type="SUPFAM" id="SSF48452">
    <property type="entry name" value="TPR-like"/>
    <property type="match status" value="1"/>
</dbReference>
<keyword evidence="2" id="KW-0472">Membrane</keyword>
<reference evidence="4" key="1">
    <citation type="journal article" date="2019" name="Int. J. Syst. Evol. Microbiol.">
        <title>The Global Catalogue of Microorganisms (GCM) 10K type strain sequencing project: providing services to taxonomists for standard genome sequencing and annotation.</title>
        <authorList>
            <consortium name="The Broad Institute Genomics Platform"/>
            <consortium name="The Broad Institute Genome Sequencing Center for Infectious Disease"/>
            <person name="Wu L."/>
            <person name="Ma J."/>
        </authorList>
    </citation>
    <scope>NUCLEOTIDE SEQUENCE [LARGE SCALE GENOMIC DNA]</scope>
    <source>
        <strain evidence="4">JCM 16112</strain>
    </source>
</reference>
<evidence type="ECO:0000313" key="3">
    <source>
        <dbReference type="EMBL" id="GAA0881172.1"/>
    </source>
</evidence>
<evidence type="ECO:0000256" key="1">
    <source>
        <dbReference type="SAM" id="Coils"/>
    </source>
</evidence>
<keyword evidence="2" id="KW-0812">Transmembrane</keyword>